<name>A0A9N9PTB4_9HELO</name>
<organism evidence="2 3">
    <name type="scientific">Hymenoscyphus fraxineus</name>
    <dbReference type="NCBI Taxonomy" id="746836"/>
    <lineage>
        <taxon>Eukaryota</taxon>
        <taxon>Fungi</taxon>
        <taxon>Dikarya</taxon>
        <taxon>Ascomycota</taxon>
        <taxon>Pezizomycotina</taxon>
        <taxon>Leotiomycetes</taxon>
        <taxon>Helotiales</taxon>
        <taxon>Helotiaceae</taxon>
        <taxon>Hymenoscyphus</taxon>
    </lineage>
</organism>
<evidence type="ECO:0000313" key="2">
    <source>
        <dbReference type="EMBL" id="CAG8958956.1"/>
    </source>
</evidence>
<comment type="caution">
    <text evidence="2">The sequence shown here is derived from an EMBL/GenBank/DDBJ whole genome shotgun (WGS) entry which is preliminary data.</text>
</comment>
<reference evidence="2" key="1">
    <citation type="submission" date="2021-07" db="EMBL/GenBank/DDBJ databases">
        <authorList>
            <person name="Durling M."/>
        </authorList>
    </citation>
    <scope>NUCLEOTIDE SEQUENCE</scope>
</reference>
<evidence type="ECO:0000259" key="1">
    <source>
        <dbReference type="Pfam" id="PF20150"/>
    </source>
</evidence>
<dbReference type="InterPro" id="IPR045518">
    <property type="entry name" value="2EXR"/>
</dbReference>
<sequence>MSNKSFERFSSLPADIQTHIWTHASNHPRIIQFHLIDGHLRPPILSWSHHTYGRVSDGQSHFRPLNAIPSLLHTNKQARAVALRIYKKCFEHANGRYFIYVHPKDLILLRIPRVMNCFHRTISTEIYRQLGGWREGPLTYGGYGWREMVVATSISVTGWDDSDLLLLCKIGYRGMPEETVELKSSERCALRSALNPVNYMEGGGEFIFLSGKWGVLGRWEQVLGGLLDLYYTKSHEIRVEGQRVSALAAAAGN</sequence>
<dbReference type="Proteomes" id="UP000696280">
    <property type="component" value="Unassembled WGS sequence"/>
</dbReference>
<evidence type="ECO:0000313" key="3">
    <source>
        <dbReference type="Proteomes" id="UP000696280"/>
    </source>
</evidence>
<dbReference type="AlphaFoldDB" id="A0A9N9PTB4"/>
<keyword evidence="3" id="KW-1185">Reference proteome</keyword>
<protein>
    <recommendedName>
        <fullName evidence="1">2EXR domain-containing protein</fullName>
    </recommendedName>
</protein>
<dbReference type="Pfam" id="PF20150">
    <property type="entry name" value="2EXR"/>
    <property type="match status" value="1"/>
</dbReference>
<gene>
    <name evidence="2" type="ORF">HYFRA_00012953</name>
</gene>
<accession>A0A9N9PTB4</accession>
<feature type="domain" description="2EXR" evidence="1">
    <location>
        <begin position="6"/>
        <end position="104"/>
    </location>
</feature>
<dbReference type="PANTHER" id="PTHR35910:SF1">
    <property type="entry name" value="2EXR DOMAIN-CONTAINING PROTEIN"/>
    <property type="match status" value="1"/>
</dbReference>
<dbReference type="EMBL" id="CAJVRL010000086">
    <property type="protein sequence ID" value="CAG8958956.1"/>
    <property type="molecule type" value="Genomic_DNA"/>
</dbReference>
<dbReference type="PANTHER" id="PTHR35910">
    <property type="entry name" value="2EXR DOMAIN-CONTAINING PROTEIN"/>
    <property type="match status" value="1"/>
</dbReference>
<proteinExistence type="predicted"/>